<keyword evidence="4" id="KW-1185">Reference proteome</keyword>
<organism evidence="3 4">
    <name type="scientific">Allomyces macrogynus (strain ATCC 38327)</name>
    <name type="common">Allomyces javanicus var. macrogynus</name>
    <dbReference type="NCBI Taxonomy" id="578462"/>
    <lineage>
        <taxon>Eukaryota</taxon>
        <taxon>Fungi</taxon>
        <taxon>Fungi incertae sedis</taxon>
        <taxon>Blastocladiomycota</taxon>
        <taxon>Blastocladiomycetes</taxon>
        <taxon>Blastocladiales</taxon>
        <taxon>Blastocladiaceae</taxon>
        <taxon>Allomyces</taxon>
    </lineage>
</organism>
<evidence type="ECO:0000256" key="1">
    <source>
        <dbReference type="ARBA" id="ARBA00009207"/>
    </source>
</evidence>
<dbReference type="AlphaFoldDB" id="A0A0L0SDS7"/>
<evidence type="ECO:0000313" key="3">
    <source>
        <dbReference type="EMBL" id="KNE60540.1"/>
    </source>
</evidence>
<dbReference type="Proteomes" id="UP000054350">
    <property type="component" value="Unassembled WGS sequence"/>
</dbReference>
<dbReference type="PANTHER" id="PTHR16487">
    <property type="entry name" value="PPP4R2-RELATED PROTEIN"/>
    <property type="match status" value="1"/>
</dbReference>
<feature type="region of interest" description="Disordered" evidence="2">
    <location>
        <begin position="1"/>
        <end position="72"/>
    </location>
</feature>
<proteinExistence type="inferred from homology"/>
<accession>A0A0L0SDS7</accession>
<dbReference type="InterPro" id="IPR015267">
    <property type="entry name" value="PPP4R2"/>
</dbReference>
<dbReference type="GO" id="GO:0030289">
    <property type="term" value="C:protein phosphatase 4 complex"/>
    <property type="evidence" value="ECO:0007669"/>
    <property type="project" value="InterPro"/>
</dbReference>
<sequence length="237" mass="25948">MNGTSNDQPQSVAPAPAAPNSTNSPAEPAVATVTVTAPTDNGRLEAGNGFVADPLSDAPDRPRLPPPSLNASMTDLPEIDYAAIEAYCQIPEKDRVRHWSEDFLKLLTFTSETGKLACSWDWYREIIKGRLLLIVTSENDRATTEGRALDVEGINRQLHVIGRHFRSLTEPWLLSRAPFTIQRVCELVLFPGNGQHKTLEKYLRAIEKVVGVSSDWPMPPANSMALDEPAATTTTTS</sequence>
<dbReference type="GO" id="GO:0005737">
    <property type="term" value="C:cytoplasm"/>
    <property type="evidence" value="ECO:0007669"/>
    <property type="project" value="TreeGrafter"/>
</dbReference>
<comment type="similarity">
    <text evidence="1">Belongs to the PPP4R2 family.</text>
</comment>
<dbReference type="GO" id="GO:0019888">
    <property type="term" value="F:protein phosphatase regulator activity"/>
    <property type="evidence" value="ECO:0007669"/>
    <property type="project" value="InterPro"/>
</dbReference>
<feature type="compositionally biased region" description="Low complexity" evidence="2">
    <location>
        <begin position="9"/>
        <end position="39"/>
    </location>
</feature>
<reference evidence="4" key="2">
    <citation type="submission" date="2009-11" db="EMBL/GenBank/DDBJ databases">
        <title>The Genome Sequence of Allomyces macrogynus strain ATCC 38327.</title>
        <authorList>
            <consortium name="The Broad Institute Genome Sequencing Platform"/>
            <person name="Russ C."/>
            <person name="Cuomo C."/>
            <person name="Shea T."/>
            <person name="Young S.K."/>
            <person name="Zeng Q."/>
            <person name="Koehrsen M."/>
            <person name="Haas B."/>
            <person name="Borodovsky M."/>
            <person name="Guigo R."/>
            <person name="Alvarado L."/>
            <person name="Berlin A."/>
            <person name="Borenstein D."/>
            <person name="Chen Z."/>
            <person name="Engels R."/>
            <person name="Freedman E."/>
            <person name="Gellesch M."/>
            <person name="Goldberg J."/>
            <person name="Griggs A."/>
            <person name="Gujja S."/>
            <person name="Heiman D."/>
            <person name="Hepburn T."/>
            <person name="Howarth C."/>
            <person name="Jen D."/>
            <person name="Larson L."/>
            <person name="Lewis B."/>
            <person name="Mehta T."/>
            <person name="Park D."/>
            <person name="Pearson M."/>
            <person name="Roberts A."/>
            <person name="Saif S."/>
            <person name="Shenoy N."/>
            <person name="Sisk P."/>
            <person name="Stolte C."/>
            <person name="Sykes S."/>
            <person name="Walk T."/>
            <person name="White J."/>
            <person name="Yandava C."/>
            <person name="Burger G."/>
            <person name="Gray M.W."/>
            <person name="Holland P.W.H."/>
            <person name="King N."/>
            <person name="Lang F.B.F."/>
            <person name="Roger A.J."/>
            <person name="Ruiz-Trillo I."/>
            <person name="Lander E."/>
            <person name="Nusbaum C."/>
        </authorList>
    </citation>
    <scope>NUCLEOTIDE SEQUENCE [LARGE SCALE GENOMIC DNA]</scope>
    <source>
        <strain evidence="4">ATCC 38327</strain>
    </source>
</reference>
<evidence type="ECO:0000256" key="2">
    <source>
        <dbReference type="SAM" id="MobiDB-lite"/>
    </source>
</evidence>
<gene>
    <name evidence="3" type="ORF">AMAG_05920</name>
</gene>
<dbReference type="EMBL" id="GG745336">
    <property type="protein sequence ID" value="KNE60540.1"/>
    <property type="molecule type" value="Genomic_DNA"/>
</dbReference>
<protein>
    <submittedName>
        <fullName evidence="3">Uncharacterized protein</fullName>
    </submittedName>
</protein>
<dbReference type="OrthoDB" id="5549507at2759"/>
<dbReference type="GO" id="GO:0005634">
    <property type="term" value="C:nucleus"/>
    <property type="evidence" value="ECO:0007669"/>
    <property type="project" value="TreeGrafter"/>
</dbReference>
<name>A0A0L0SDS7_ALLM3</name>
<reference evidence="3 4" key="1">
    <citation type="submission" date="2009-11" db="EMBL/GenBank/DDBJ databases">
        <title>Annotation of Allomyces macrogynus ATCC 38327.</title>
        <authorList>
            <consortium name="The Broad Institute Genome Sequencing Platform"/>
            <person name="Russ C."/>
            <person name="Cuomo C."/>
            <person name="Burger G."/>
            <person name="Gray M.W."/>
            <person name="Holland P.W.H."/>
            <person name="King N."/>
            <person name="Lang F.B.F."/>
            <person name="Roger A.J."/>
            <person name="Ruiz-Trillo I."/>
            <person name="Young S.K."/>
            <person name="Zeng Q."/>
            <person name="Gargeya S."/>
            <person name="Fitzgerald M."/>
            <person name="Haas B."/>
            <person name="Abouelleil A."/>
            <person name="Alvarado L."/>
            <person name="Arachchi H.M."/>
            <person name="Berlin A."/>
            <person name="Chapman S.B."/>
            <person name="Gearin G."/>
            <person name="Goldberg J."/>
            <person name="Griggs A."/>
            <person name="Gujja S."/>
            <person name="Hansen M."/>
            <person name="Heiman D."/>
            <person name="Howarth C."/>
            <person name="Larimer J."/>
            <person name="Lui A."/>
            <person name="MacDonald P.J.P."/>
            <person name="McCowen C."/>
            <person name="Montmayeur A."/>
            <person name="Murphy C."/>
            <person name="Neiman D."/>
            <person name="Pearson M."/>
            <person name="Priest M."/>
            <person name="Roberts A."/>
            <person name="Saif S."/>
            <person name="Shea T."/>
            <person name="Sisk P."/>
            <person name="Stolte C."/>
            <person name="Sykes S."/>
            <person name="Wortman J."/>
            <person name="Nusbaum C."/>
            <person name="Birren B."/>
        </authorList>
    </citation>
    <scope>NUCLEOTIDE SEQUENCE [LARGE SCALE GENOMIC DNA]</scope>
    <source>
        <strain evidence="3 4">ATCC 38327</strain>
    </source>
</reference>
<dbReference type="PANTHER" id="PTHR16487:SF0">
    <property type="entry name" value="PROTEIN PHOSPHATASE 4 REGULATORY SUBUNIT 2-RELATED"/>
    <property type="match status" value="1"/>
</dbReference>
<dbReference type="Pfam" id="PF09184">
    <property type="entry name" value="PPP4R2"/>
    <property type="match status" value="1"/>
</dbReference>
<evidence type="ECO:0000313" key="4">
    <source>
        <dbReference type="Proteomes" id="UP000054350"/>
    </source>
</evidence>
<dbReference type="VEuPathDB" id="FungiDB:AMAG_05920"/>